<name>A0A4R4Z8A2_9PSEU</name>
<dbReference type="Proteomes" id="UP000294947">
    <property type="component" value="Unassembled WGS sequence"/>
</dbReference>
<dbReference type="AlphaFoldDB" id="A0A4R4Z8A2"/>
<protein>
    <submittedName>
        <fullName evidence="1">Uncharacterized protein</fullName>
    </submittedName>
</protein>
<dbReference type="RefSeq" id="WP_132483526.1">
    <property type="nucleotide sequence ID" value="NZ_SMKW01000009.1"/>
</dbReference>
<reference evidence="1 2" key="1">
    <citation type="submission" date="2019-03" db="EMBL/GenBank/DDBJ databases">
        <title>Draft genome sequences of novel Actinobacteria.</title>
        <authorList>
            <person name="Sahin N."/>
            <person name="Ay H."/>
            <person name="Saygin H."/>
        </authorList>
    </citation>
    <scope>NUCLEOTIDE SEQUENCE [LARGE SCALE GENOMIC DNA]</scope>
    <source>
        <strain evidence="1 2">7K502</strain>
    </source>
</reference>
<dbReference type="OrthoDB" id="5188177at2"/>
<organism evidence="1 2">
    <name type="scientific">Saccharopolyspora elongata</name>
    <dbReference type="NCBI Taxonomy" id="2530387"/>
    <lineage>
        <taxon>Bacteria</taxon>
        <taxon>Bacillati</taxon>
        <taxon>Actinomycetota</taxon>
        <taxon>Actinomycetes</taxon>
        <taxon>Pseudonocardiales</taxon>
        <taxon>Pseudonocardiaceae</taxon>
        <taxon>Saccharopolyspora</taxon>
    </lineage>
</organism>
<gene>
    <name evidence="1" type="ORF">E1288_09920</name>
</gene>
<accession>A0A4R4Z8A2</accession>
<dbReference type="EMBL" id="SMKW01000009">
    <property type="protein sequence ID" value="TDD53404.1"/>
    <property type="molecule type" value="Genomic_DNA"/>
</dbReference>
<evidence type="ECO:0000313" key="2">
    <source>
        <dbReference type="Proteomes" id="UP000294947"/>
    </source>
</evidence>
<sequence>MRCAIALYQVVNSESIGSYDRLLLVEPLPGDESPDVWQGCLHDWALAKLGRGDHRFGMYLAAVVPVDDQGQPDEDKLHDLVEQDLAPIETHVCWSGFGELVDAP</sequence>
<comment type="caution">
    <text evidence="1">The sequence shown here is derived from an EMBL/GenBank/DDBJ whole genome shotgun (WGS) entry which is preliminary data.</text>
</comment>
<keyword evidence="2" id="KW-1185">Reference proteome</keyword>
<evidence type="ECO:0000313" key="1">
    <source>
        <dbReference type="EMBL" id="TDD53404.1"/>
    </source>
</evidence>
<proteinExistence type="predicted"/>